<dbReference type="PANTHER" id="PTHR43649:SF13">
    <property type="entry name" value="CARBOHYDRATE ABC TRANSPORTER SUBSTRATE-BINDING PROTEIN"/>
    <property type="match status" value="1"/>
</dbReference>
<reference evidence="1 2" key="1">
    <citation type="submission" date="2021-02" db="EMBL/GenBank/DDBJ databases">
        <title>Characterization of Marinitoga sp. nov. str. BP5-C20A.</title>
        <authorList>
            <person name="Erauso G."/>
            <person name="Postec A."/>
        </authorList>
    </citation>
    <scope>NUCLEOTIDE SEQUENCE [LARGE SCALE GENOMIC DNA]</scope>
    <source>
        <strain evidence="1 2">BP5-C20A</strain>
    </source>
</reference>
<organism evidence="1 2">
    <name type="scientific">Marinitoga aeolica</name>
    <dbReference type="NCBI Taxonomy" id="2809031"/>
    <lineage>
        <taxon>Bacteria</taxon>
        <taxon>Thermotogati</taxon>
        <taxon>Thermotogota</taxon>
        <taxon>Thermotogae</taxon>
        <taxon>Petrotogales</taxon>
        <taxon>Petrotogaceae</taxon>
        <taxon>Marinitoga</taxon>
    </lineage>
</organism>
<dbReference type="EMBL" id="CP069362">
    <property type="protein sequence ID" value="WGS65086.1"/>
    <property type="molecule type" value="Genomic_DNA"/>
</dbReference>
<name>A0ABY8PR42_9BACT</name>
<dbReference type="InterPro" id="IPR050490">
    <property type="entry name" value="Bact_solute-bd_prot1"/>
</dbReference>
<dbReference type="Pfam" id="PF01547">
    <property type="entry name" value="SBP_bac_1"/>
    <property type="match status" value="1"/>
</dbReference>
<dbReference type="PANTHER" id="PTHR43649">
    <property type="entry name" value="ARABINOSE-BINDING PROTEIN-RELATED"/>
    <property type="match status" value="1"/>
</dbReference>
<gene>
    <name evidence="1" type="ORF">JRV97_00600</name>
</gene>
<sequence length="416" mass="48154">MKKLLVFLFVIMFVFSFAKTKIVFWTAPNPNQEAYWKKLVAEYEQQHPDIDIEWTTIPAAGSSEEAILSAIASGRTPDICTNIFSGFAAQLIELDQLVELNKLPGFNDLIAARKMDSIIKGWNFMGKSYVLPIYSNPILMWWRKDILEKYGWKKPPRTYSDVYELSKQFVVPKEKYTMRVVAGRNWWDRWFDYITYYYAASEGKPYIDLKKYRAIYNNDAGIKVAKFFETMFKNGWTAVDLGNAPLYNGVILGSLKGPWEIPYAEKQFPKVLKNIEITPPIVPDNYPENKPIYTFADTKGLVIFKTSKHQKEAWDFVKWVFSNPENDKLWLEMTKMPPARSDLLTNDLFKEFFKNNPLAAQYAKYVGYAVPPALISKTVDVQDEMTVSLIEPIMYGKADAETAVKNSIKKINRIIW</sequence>
<dbReference type="Gene3D" id="3.40.190.10">
    <property type="entry name" value="Periplasmic binding protein-like II"/>
    <property type="match status" value="2"/>
</dbReference>
<dbReference type="InterPro" id="IPR006059">
    <property type="entry name" value="SBP"/>
</dbReference>
<dbReference type="Proteomes" id="UP001232493">
    <property type="component" value="Chromosome"/>
</dbReference>
<evidence type="ECO:0000313" key="2">
    <source>
        <dbReference type="Proteomes" id="UP001232493"/>
    </source>
</evidence>
<dbReference type="RefSeq" id="WP_280999233.1">
    <property type="nucleotide sequence ID" value="NZ_CP069362.1"/>
</dbReference>
<accession>A0ABY8PR42</accession>
<evidence type="ECO:0000313" key="1">
    <source>
        <dbReference type="EMBL" id="WGS65086.1"/>
    </source>
</evidence>
<protein>
    <submittedName>
        <fullName evidence="1">Extracellular solute-binding protein</fullName>
    </submittedName>
</protein>
<keyword evidence="2" id="KW-1185">Reference proteome</keyword>
<proteinExistence type="predicted"/>
<dbReference type="SUPFAM" id="SSF53850">
    <property type="entry name" value="Periplasmic binding protein-like II"/>
    <property type="match status" value="1"/>
</dbReference>